<gene>
    <name evidence="3" type="ORF">CJ030_MR0G003165</name>
</gene>
<dbReference type="Gene3D" id="1.25.40.20">
    <property type="entry name" value="Ankyrin repeat-containing domain"/>
    <property type="match status" value="2"/>
</dbReference>
<reference evidence="3 4" key="1">
    <citation type="journal article" date="2019" name="Plant Biotechnol. J.">
        <title>The red bayberry genome and genetic basis of sex determination.</title>
        <authorList>
            <person name="Jia H.M."/>
            <person name="Jia H.J."/>
            <person name="Cai Q.L."/>
            <person name="Wang Y."/>
            <person name="Zhao H.B."/>
            <person name="Yang W.F."/>
            <person name="Wang G.Y."/>
            <person name="Li Y.H."/>
            <person name="Zhan D.L."/>
            <person name="Shen Y.T."/>
            <person name="Niu Q.F."/>
            <person name="Chang L."/>
            <person name="Qiu J."/>
            <person name="Zhao L."/>
            <person name="Xie H.B."/>
            <person name="Fu W.Y."/>
            <person name="Jin J."/>
            <person name="Li X.W."/>
            <person name="Jiao Y."/>
            <person name="Zhou C.C."/>
            <person name="Tu T."/>
            <person name="Chai C.Y."/>
            <person name="Gao J.L."/>
            <person name="Fan L.J."/>
            <person name="van de Weg E."/>
            <person name="Wang J.Y."/>
            <person name="Gao Z.S."/>
        </authorList>
    </citation>
    <scope>NUCLEOTIDE SEQUENCE [LARGE SCALE GENOMIC DNA]</scope>
    <source>
        <tissue evidence="3">Leaves</tissue>
    </source>
</reference>
<feature type="transmembrane region" description="Helical" evidence="1">
    <location>
        <begin position="370"/>
        <end position="387"/>
    </location>
</feature>
<dbReference type="Pfam" id="PF13962">
    <property type="entry name" value="PGG"/>
    <property type="match status" value="1"/>
</dbReference>
<proteinExistence type="predicted"/>
<evidence type="ECO:0000259" key="2">
    <source>
        <dbReference type="Pfam" id="PF13962"/>
    </source>
</evidence>
<dbReference type="PANTHER" id="PTHR24177">
    <property type="entry name" value="CASKIN"/>
    <property type="match status" value="1"/>
</dbReference>
<dbReference type="PANTHER" id="PTHR24177:SF314">
    <property type="entry name" value="PROTEIN ACCELERATED CELL DEATH 6-LIKE ISOFORM X1"/>
    <property type="match status" value="1"/>
</dbReference>
<evidence type="ECO:0000313" key="3">
    <source>
        <dbReference type="EMBL" id="KAB1201570.1"/>
    </source>
</evidence>
<dbReference type="SUPFAM" id="SSF48403">
    <property type="entry name" value="Ankyrin repeat"/>
    <property type="match status" value="1"/>
</dbReference>
<dbReference type="InterPro" id="IPR036770">
    <property type="entry name" value="Ankyrin_rpt-contain_sf"/>
</dbReference>
<organism evidence="3 4">
    <name type="scientific">Morella rubra</name>
    <name type="common">Chinese bayberry</name>
    <dbReference type="NCBI Taxonomy" id="262757"/>
    <lineage>
        <taxon>Eukaryota</taxon>
        <taxon>Viridiplantae</taxon>
        <taxon>Streptophyta</taxon>
        <taxon>Embryophyta</taxon>
        <taxon>Tracheophyta</taxon>
        <taxon>Spermatophyta</taxon>
        <taxon>Magnoliopsida</taxon>
        <taxon>eudicotyledons</taxon>
        <taxon>Gunneridae</taxon>
        <taxon>Pentapetalae</taxon>
        <taxon>rosids</taxon>
        <taxon>fabids</taxon>
        <taxon>Fagales</taxon>
        <taxon>Myricaceae</taxon>
        <taxon>Morella</taxon>
    </lineage>
</organism>
<dbReference type="Pfam" id="PF12796">
    <property type="entry name" value="Ank_2"/>
    <property type="match status" value="1"/>
</dbReference>
<keyword evidence="4" id="KW-1185">Reference proteome</keyword>
<feature type="domain" description="PGG" evidence="2">
    <location>
        <begin position="362"/>
        <end position="473"/>
    </location>
</feature>
<keyword evidence="1" id="KW-0472">Membrane</keyword>
<protein>
    <recommendedName>
        <fullName evidence="2">PGG domain-containing protein</fullName>
    </recommendedName>
</protein>
<dbReference type="GO" id="GO:0016020">
    <property type="term" value="C:membrane"/>
    <property type="evidence" value="ECO:0007669"/>
    <property type="project" value="TreeGrafter"/>
</dbReference>
<accession>A0A6A1UR67</accession>
<dbReference type="Proteomes" id="UP000516437">
    <property type="component" value="Unassembled WGS sequence"/>
</dbReference>
<dbReference type="EMBL" id="RXIC02000057">
    <property type="protein sequence ID" value="KAB1201570.1"/>
    <property type="molecule type" value="Genomic_DNA"/>
</dbReference>
<evidence type="ECO:0000256" key="1">
    <source>
        <dbReference type="SAM" id="Phobius"/>
    </source>
</evidence>
<evidence type="ECO:0000313" key="4">
    <source>
        <dbReference type="Proteomes" id="UP000516437"/>
    </source>
</evidence>
<feature type="transmembrane region" description="Helical" evidence="1">
    <location>
        <begin position="407"/>
        <end position="440"/>
    </location>
</feature>
<comment type="caution">
    <text evidence="3">The sequence shown here is derived from an EMBL/GenBank/DDBJ whole genome shotgun (WGS) entry which is preliminary data.</text>
</comment>
<dbReference type="SMART" id="SM00248">
    <property type="entry name" value="ANK"/>
    <property type="match status" value="5"/>
</dbReference>
<keyword evidence="1" id="KW-1133">Transmembrane helix</keyword>
<sequence length="556" mass="62520">MNVKHDFNGKLYHALLSEEVEKVKELCKGVDEGGLHVLTIHDDTVLHAATYSKQPALVTHLLDELPAQHLDKMTRQNHQGNTILHDAAKYIRSVDVVKKVLLKAPGLLFMRNHLGETPLFQAVRCGNKEMFDFLAERIFQNNQSTRQFFLQSGDRTTILHIAIIVQNFERDTSWEATYPGVNQSKPRLHKYSTGSPSVEKGAVEVPLMSSLGQREREKGTPLFLATKSGCVQIVEEILKRYPQAVEHIDEKGRSILHVAIKFRQLEIFELVTKLGEVPMRRLVRRVDNQGNSILHTVGIRGDDYVPENLRGAAFELQRELHWFERVEEVTPVYFVNHRNHMKLTAKGLFSTTNKELQKAATEWLKRTSEGCTVVAVLIATVAFAAAYTVPGGPNDKTGFPLLVNHPLFALFTATDVLSLSFALTSVVIFLSIVTSAFRLADFKDSLPTKLMLGFTFLFLSVSMMMIAFAATVLLMIYKGESWTKVVLYAISFLPVGIFALSYFPLYVSLSETCKYLLKKVAFRVQKAQDHPTLVSEPGLPTSFGPNSLWEKRVVSS</sequence>
<dbReference type="InterPro" id="IPR002110">
    <property type="entry name" value="Ankyrin_rpt"/>
</dbReference>
<name>A0A6A1UR67_9ROSI</name>
<dbReference type="AlphaFoldDB" id="A0A6A1UR67"/>
<keyword evidence="1" id="KW-0812">Transmembrane</keyword>
<feature type="transmembrane region" description="Helical" evidence="1">
    <location>
        <begin position="488"/>
        <end position="509"/>
    </location>
</feature>
<feature type="transmembrane region" description="Helical" evidence="1">
    <location>
        <begin position="452"/>
        <end position="476"/>
    </location>
</feature>
<dbReference type="OrthoDB" id="1923662at2759"/>
<dbReference type="InterPro" id="IPR026961">
    <property type="entry name" value="PGG_dom"/>
</dbReference>